<keyword evidence="1" id="KW-0812">Transmembrane</keyword>
<proteinExistence type="predicted"/>
<name>A0A9P6T9Z3_9BASI</name>
<keyword evidence="1" id="KW-0472">Membrane</keyword>
<keyword evidence="3" id="KW-1185">Reference proteome</keyword>
<organism evidence="2 3">
    <name type="scientific">Cronartium quercuum f. sp. fusiforme G11</name>
    <dbReference type="NCBI Taxonomy" id="708437"/>
    <lineage>
        <taxon>Eukaryota</taxon>
        <taxon>Fungi</taxon>
        <taxon>Dikarya</taxon>
        <taxon>Basidiomycota</taxon>
        <taxon>Pucciniomycotina</taxon>
        <taxon>Pucciniomycetes</taxon>
        <taxon>Pucciniales</taxon>
        <taxon>Coleosporiaceae</taxon>
        <taxon>Cronartium</taxon>
    </lineage>
</organism>
<sequence>MQLSPSDKKKKKKKSIQSIAYHHLREPTQKLLQNYSYYRLITFQLVLIMASALPHVITALVFAEPLTTGENHNEKSWNEAKPIITDYYTALGEGDADKASKSIDLENGAFKFNGQEFNGQALVEYIRFVSTNAKYHNKIDWVEAIPGENEIVVKVKGTTSKNNETAHPHDTTLHISKGKITKFDGVARFSATS</sequence>
<dbReference type="AlphaFoldDB" id="A0A9P6T9Z3"/>
<gene>
    <name evidence="2" type="ORF">CROQUDRAFT_202974</name>
</gene>
<evidence type="ECO:0000313" key="3">
    <source>
        <dbReference type="Proteomes" id="UP000886653"/>
    </source>
</evidence>
<protein>
    <submittedName>
        <fullName evidence="2">Uncharacterized protein</fullName>
    </submittedName>
</protein>
<reference evidence="2" key="1">
    <citation type="submission" date="2013-11" db="EMBL/GenBank/DDBJ databases">
        <title>Genome sequence of the fusiform rust pathogen reveals effectors for host alternation and coevolution with pine.</title>
        <authorList>
            <consortium name="DOE Joint Genome Institute"/>
            <person name="Smith K."/>
            <person name="Pendleton A."/>
            <person name="Kubisiak T."/>
            <person name="Anderson C."/>
            <person name="Salamov A."/>
            <person name="Aerts A."/>
            <person name="Riley R."/>
            <person name="Clum A."/>
            <person name="Lindquist E."/>
            <person name="Ence D."/>
            <person name="Campbell M."/>
            <person name="Kronenberg Z."/>
            <person name="Feau N."/>
            <person name="Dhillon B."/>
            <person name="Hamelin R."/>
            <person name="Burleigh J."/>
            <person name="Smith J."/>
            <person name="Yandell M."/>
            <person name="Nelson C."/>
            <person name="Grigoriev I."/>
            <person name="Davis J."/>
        </authorList>
    </citation>
    <scope>NUCLEOTIDE SEQUENCE</scope>
    <source>
        <strain evidence="2">G11</strain>
    </source>
</reference>
<comment type="caution">
    <text evidence="2">The sequence shown here is derived from an EMBL/GenBank/DDBJ whole genome shotgun (WGS) entry which is preliminary data.</text>
</comment>
<evidence type="ECO:0000256" key="1">
    <source>
        <dbReference type="SAM" id="Phobius"/>
    </source>
</evidence>
<accession>A0A9P6T9Z3</accession>
<dbReference type="Proteomes" id="UP000886653">
    <property type="component" value="Unassembled WGS sequence"/>
</dbReference>
<feature type="transmembrane region" description="Helical" evidence="1">
    <location>
        <begin position="40"/>
        <end position="63"/>
    </location>
</feature>
<dbReference type="EMBL" id="MU167329">
    <property type="protein sequence ID" value="KAG0143078.1"/>
    <property type="molecule type" value="Genomic_DNA"/>
</dbReference>
<keyword evidence="1" id="KW-1133">Transmembrane helix</keyword>
<evidence type="ECO:0000313" key="2">
    <source>
        <dbReference type="EMBL" id="KAG0143078.1"/>
    </source>
</evidence>